<gene>
    <name evidence="1" type="ORF">J2R62_14260</name>
</gene>
<dbReference type="AlphaFoldDB" id="A0A2P1VV20"/>
<accession>A0A2P1VV20</accession>
<name>A0A2P1VV20_PLESH</name>
<comment type="caution">
    <text evidence="1">The sequence shown here is derived from an EMBL/GenBank/DDBJ whole genome shotgun (WGS) entry which is preliminary data.</text>
</comment>
<dbReference type="PROSITE" id="PS51257">
    <property type="entry name" value="PROKAR_LIPOPROTEIN"/>
    <property type="match status" value="1"/>
</dbReference>
<evidence type="ECO:0000313" key="1">
    <source>
        <dbReference type="EMBL" id="MBO1109357.1"/>
    </source>
</evidence>
<proteinExistence type="predicted"/>
<reference evidence="1" key="1">
    <citation type="submission" date="2021-03" db="EMBL/GenBank/DDBJ databases">
        <title>Plesiomonas shigelloides zfcc0051, isolated from zebrafish feces.</title>
        <authorList>
            <person name="Vanderhoek Z."/>
            <person name="Gaulke C."/>
        </authorList>
    </citation>
    <scope>NUCLEOTIDE SEQUENCE</scope>
    <source>
        <strain evidence="1">Zfcc0051</strain>
    </source>
</reference>
<organism evidence="1 2">
    <name type="scientific">Plesiomonas shigelloides</name>
    <name type="common">Aeromonas shigelloides</name>
    <dbReference type="NCBI Taxonomy" id="703"/>
    <lineage>
        <taxon>Bacteria</taxon>
        <taxon>Pseudomonadati</taxon>
        <taxon>Pseudomonadota</taxon>
        <taxon>Gammaproteobacteria</taxon>
        <taxon>Enterobacterales</taxon>
        <taxon>Enterobacteriaceae</taxon>
        <taxon>Plesiomonas</taxon>
    </lineage>
</organism>
<protein>
    <submittedName>
        <fullName evidence="1">DUF3833 domain-containing protein</fullName>
    </submittedName>
</protein>
<dbReference type="InterPro" id="IPR024409">
    <property type="entry name" value="DUF3833"/>
</dbReference>
<dbReference type="Pfam" id="PF12915">
    <property type="entry name" value="DUF3833"/>
    <property type="match status" value="1"/>
</dbReference>
<dbReference type="RefSeq" id="WP_010863366.1">
    <property type="nucleotide sequence ID" value="NZ_CP027853.1"/>
</dbReference>
<dbReference type="Proteomes" id="UP000664658">
    <property type="component" value="Unassembled WGS sequence"/>
</dbReference>
<evidence type="ECO:0000313" key="2">
    <source>
        <dbReference type="Proteomes" id="UP000664658"/>
    </source>
</evidence>
<dbReference type="EMBL" id="JAFNAA010000018">
    <property type="protein sequence ID" value="MBO1109357.1"/>
    <property type="molecule type" value="Genomic_DNA"/>
</dbReference>
<sequence>MKALSLLLAAGMVVGCGVKPENYAGKAPEWDLPTFFNGDLVGYGIVTDRSGEVQRRFSVTMQGIWSSPEKGELHEQFLFDDGKKQERIWYLQKVNQKWQGTAGDIVGTAGGSTYGFAMNWNYTLDLELSSGQRVNVKFDDWMYLIDQQRLINKAEITKFGFKVGEVIIYIEQKPKT</sequence>